<name>A0AAE9Z7Y1_9GAMM</name>
<organism evidence="1 2">
    <name type="scientific">Thalassomonas viridans</name>
    <dbReference type="NCBI Taxonomy" id="137584"/>
    <lineage>
        <taxon>Bacteria</taxon>
        <taxon>Pseudomonadati</taxon>
        <taxon>Pseudomonadota</taxon>
        <taxon>Gammaproteobacteria</taxon>
        <taxon>Alteromonadales</taxon>
        <taxon>Colwelliaceae</taxon>
        <taxon>Thalassomonas</taxon>
    </lineage>
</organism>
<evidence type="ECO:0000313" key="2">
    <source>
        <dbReference type="Proteomes" id="UP000032352"/>
    </source>
</evidence>
<dbReference type="RefSeq" id="WP_236701400.1">
    <property type="nucleotide sequence ID" value="NZ_CP059733.1"/>
</dbReference>
<dbReference type="KEGG" id="tvd:SG34_012935"/>
<accession>A0AAE9Z7Y1</accession>
<sequence>MSTRMYQVIISILLLVCTSVSATKQIESKQGFKSLMYGVWAEFYTEEGKILSYMSYLPEGRFHAFGYLEDDLRSYWFADGLWKMNGDQSCVVFKFDSFDVMEKDELSCVTVLSVTTDTLIYRDSTDNTINTLKRVSTGFVQ</sequence>
<reference evidence="1 2" key="2">
    <citation type="journal article" date="2022" name="Mar. Drugs">
        <title>Bioassay-Guided Fractionation Leads to the Detection of Cholic Acid Generated by the Rare Thalassomonas sp.</title>
        <authorList>
            <person name="Pheiffer F."/>
            <person name="Schneider Y.K."/>
            <person name="Hansen E.H."/>
            <person name="Andersen J.H."/>
            <person name="Isaksson J."/>
            <person name="Busche T."/>
            <person name="R C."/>
            <person name="Kalinowski J."/>
            <person name="Zyl L.V."/>
            <person name="Trindade M."/>
        </authorList>
    </citation>
    <scope>NUCLEOTIDE SEQUENCE [LARGE SCALE GENOMIC DNA]</scope>
    <source>
        <strain evidence="1 2">XOM25</strain>
    </source>
</reference>
<proteinExistence type="predicted"/>
<evidence type="ECO:0000313" key="1">
    <source>
        <dbReference type="EMBL" id="WDE07715.1"/>
    </source>
</evidence>
<reference evidence="1 2" key="1">
    <citation type="journal article" date="2015" name="Genome Announc.">
        <title>Draft Genome Sequences of Marine Isolates of Thalassomonas viridans and Thalassomonas actiniarum.</title>
        <authorList>
            <person name="Olonade I."/>
            <person name="van Zyl L.J."/>
            <person name="Trindade M."/>
        </authorList>
    </citation>
    <scope>NUCLEOTIDE SEQUENCE [LARGE SCALE GENOMIC DNA]</scope>
    <source>
        <strain evidence="1 2">XOM25</strain>
    </source>
</reference>
<gene>
    <name evidence="1" type="ORF">SG34_012935</name>
</gene>
<dbReference type="EMBL" id="CP059733">
    <property type="protein sequence ID" value="WDE07715.1"/>
    <property type="molecule type" value="Genomic_DNA"/>
</dbReference>
<keyword evidence="2" id="KW-1185">Reference proteome</keyword>
<dbReference type="AlphaFoldDB" id="A0AAE9Z7Y1"/>
<dbReference type="Proteomes" id="UP000032352">
    <property type="component" value="Chromosome"/>
</dbReference>
<protein>
    <submittedName>
        <fullName evidence="1">Uncharacterized protein</fullName>
    </submittedName>
</protein>